<sequence length="229" mass="26609">MKKCLIKFLIAFICLGASNMVVSQNQGLNLAEIDLNIKNRSKTVEAEGSPYITEEFLALRLENFKNKIYSGRYNAYNGEMEIKLGEDKIIALDNNTDYTITFIASLKKYKPYTYKDENLDLQRGFLVVVKEDSSFTLLKKEQIKFQDKVKPRSSYEKEKAAKFIKESDTYYLNFNNETKILPQNKKQFLNSFPEYEVKLKSYIKKNKLSLKNENDLITIASYLSSISKE</sequence>
<evidence type="ECO:0000313" key="3">
    <source>
        <dbReference type="Proteomes" id="UP001501682"/>
    </source>
</evidence>
<keyword evidence="3" id="KW-1185">Reference proteome</keyword>
<dbReference type="Proteomes" id="UP001501682">
    <property type="component" value="Unassembled WGS sequence"/>
</dbReference>
<dbReference type="RefSeq" id="WP_334471605.1">
    <property type="nucleotide sequence ID" value="NZ_BAABCB010000046.1"/>
</dbReference>
<organism evidence="2 3">
    <name type="scientific">Winogradskyella damuponensis</name>
    <dbReference type="NCBI Taxonomy" id="943939"/>
    <lineage>
        <taxon>Bacteria</taxon>
        <taxon>Pseudomonadati</taxon>
        <taxon>Bacteroidota</taxon>
        <taxon>Flavobacteriia</taxon>
        <taxon>Flavobacteriales</taxon>
        <taxon>Flavobacteriaceae</taxon>
        <taxon>Winogradskyella</taxon>
    </lineage>
</organism>
<evidence type="ECO:0000256" key="1">
    <source>
        <dbReference type="SAM" id="SignalP"/>
    </source>
</evidence>
<feature type="signal peptide" evidence="1">
    <location>
        <begin position="1"/>
        <end position="23"/>
    </location>
</feature>
<feature type="chain" id="PRO_5045946499" description="DUF4468 domain-containing protein" evidence="1">
    <location>
        <begin position="24"/>
        <end position="229"/>
    </location>
</feature>
<evidence type="ECO:0008006" key="4">
    <source>
        <dbReference type="Google" id="ProtNLM"/>
    </source>
</evidence>
<comment type="caution">
    <text evidence="2">The sequence shown here is derived from an EMBL/GenBank/DDBJ whole genome shotgun (WGS) entry which is preliminary data.</text>
</comment>
<name>A0ABP8D420_9FLAO</name>
<protein>
    <recommendedName>
        <fullName evidence="4">DUF4468 domain-containing protein</fullName>
    </recommendedName>
</protein>
<evidence type="ECO:0000313" key="2">
    <source>
        <dbReference type="EMBL" id="GAA4246718.1"/>
    </source>
</evidence>
<dbReference type="EMBL" id="BAABCB010000046">
    <property type="protein sequence ID" value="GAA4246718.1"/>
    <property type="molecule type" value="Genomic_DNA"/>
</dbReference>
<gene>
    <name evidence="2" type="ORF">GCM10022292_33810</name>
</gene>
<accession>A0ABP8D420</accession>
<keyword evidence="1" id="KW-0732">Signal</keyword>
<proteinExistence type="predicted"/>
<reference evidence="3" key="1">
    <citation type="journal article" date="2019" name="Int. J. Syst. Evol. Microbiol.">
        <title>The Global Catalogue of Microorganisms (GCM) 10K type strain sequencing project: providing services to taxonomists for standard genome sequencing and annotation.</title>
        <authorList>
            <consortium name="The Broad Institute Genomics Platform"/>
            <consortium name="The Broad Institute Genome Sequencing Center for Infectious Disease"/>
            <person name="Wu L."/>
            <person name="Ma J."/>
        </authorList>
    </citation>
    <scope>NUCLEOTIDE SEQUENCE [LARGE SCALE GENOMIC DNA]</scope>
    <source>
        <strain evidence="3">JCM 17633</strain>
    </source>
</reference>